<dbReference type="OrthoDB" id="9799585at2"/>
<dbReference type="GO" id="GO:0009403">
    <property type="term" value="P:toxin biosynthetic process"/>
    <property type="evidence" value="ECO:0007669"/>
    <property type="project" value="InterPro"/>
</dbReference>
<dbReference type="RefSeq" id="WP_112306822.1">
    <property type="nucleotide sequence ID" value="NZ_QMDV01000005.1"/>
</dbReference>
<evidence type="ECO:0000313" key="6">
    <source>
        <dbReference type="EMBL" id="RAU81532.1"/>
    </source>
</evidence>
<dbReference type="PANTHER" id="PTHR37306:SF1">
    <property type="entry name" value="COLICIN V PRODUCTION PROTEIN"/>
    <property type="match status" value="1"/>
</dbReference>
<dbReference type="Proteomes" id="UP000251692">
    <property type="component" value="Unassembled WGS sequence"/>
</dbReference>
<proteinExistence type="predicted"/>
<dbReference type="GO" id="GO:0016020">
    <property type="term" value="C:membrane"/>
    <property type="evidence" value="ECO:0007669"/>
    <property type="project" value="UniProtKB-SubCell"/>
</dbReference>
<sequence>MSTFDIFLAIPIAYGAFMGFRKGLLLELVSLVALVLAILGGLKLLDTALPVIASFVGDAHGLLPFVTFILVFAGIILLVRVVGLLLKKVIDFTPFGFFDNFLGGVLGALKWCVAISLLLYVSNLAGISISKETAAASVVYPFVIKTTPYALEILGYVMPFIKALITSLKHQF</sequence>
<dbReference type="Pfam" id="PF02674">
    <property type="entry name" value="Colicin_V"/>
    <property type="match status" value="1"/>
</dbReference>
<evidence type="ECO:0000256" key="1">
    <source>
        <dbReference type="ARBA" id="ARBA00004141"/>
    </source>
</evidence>
<keyword evidence="7" id="KW-1185">Reference proteome</keyword>
<feature type="transmembrane region" description="Helical" evidence="5">
    <location>
        <begin position="98"/>
        <end position="121"/>
    </location>
</feature>
<evidence type="ECO:0000256" key="4">
    <source>
        <dbReference type="ARBA" id="ARBA00023136"/>
    </source>
</evidence>
<protein>
    <submittedName>
        <fullName evidence="6">CvpA family protein</fullName>
    </submittedName>
</protein>
<dbReference type="AlphaFoldDB" id="A0A364RB50"/>
<evidence type="ECO:0000256" key="3">
    <source>
        <dbReference type="ARBA" id="ARBA00022989"/>
    </source>
</evidence>
<evidence type="ECO:0000256" key="2">
    <source>
        <dbReference type="ARBA" id="ARBA00022692"/>
    </source>
</evidence>
<keyword evidence="2 5" id="KW-0812">Transmembrane</keyword>
<name>A0A364RB50_9BACT</name>
<feature type="transmembrane region" description="Helical" evidence="5">
    <location>
        <begin position="24"/>
        <end position="42"/>
    </location>
</feature>
<evidence type="ECO:0000313" key="7">
    <source>
        <dbReference type="Proteomes" id="UP000251692"/>
    </source>
</evidence>
<comment type="caution">
    <text evidence="6">The sequence shown here is derived from an EMBL/GenBank/DDBJ whole genome shotgun (WGS) entry which is preliminary data.</text>
</comment>
<organism evidence="6 7">
    <name type="scientific">Pontibacter arcticus</name>
    <dbReference type="NCBI Taxonomy" id="2080288"/>
    <lineage>
        <taxon>Bacteria</taxon>
        <taxon>Pseudomonadati</taxon>
        <taxon>Bacteroidota</taxon>
        <taxon>Cytophagia</taxon>
        <taxon>Cytophagales</taxon>
        <taxon>Hymenobacteraceae</taxon>
        <taxon>Pontibacter</taxon>
    </lineage>
</organism>
<dbReference type="InterPro" id="IPR003825">
    <property type="entry name" value="Colicin-V_CvpA"/>
</dbReference>
<keyword evidence="3 5" id="KW-1133">Transmembrane helix</keyword>
<reference evidence="6 7" key="1">
    <citation type="submission" date="2018-06" db="EMBL/GenBank/DDBJ databases">
        <authorList>
            <person name="Liu Z.-W."/>
        </authorList>
    </citation>
    <scope>NUCLEOTIDE SEQUENCE [LARGE SCALE GENOMIC DNA]</scope>
    <source>
        <strain evidence="6 7">2b14</strain>
    </source>
</reference>
<accession>A0A364RB50</accession>
<gene>
    <name evidence="6" type="ORF">DP923_15620</name>
</gene>
<feature type="transmembrane region" description="Helical" evidence="5">
    <location>
        <begin position="62"/>
        <end position="86"/>
    </location>
</feature>
<evidence type="ECO:0000256" key="5">
    <source>
        <dbReference type="SAM" id="Phobius"/>
    </source>
</evidence>
<reference evidence="6 7" key="2">
    <citation type="submission" date="2018-07" db="EMBL/GenBank/DDBJ databases">
        <title>Pontibacter sp. 2b14 genomic sequence and assembly.</title>
        <authorList>
            <person name="Du Z.-J."/>
        </authorList>
    </citation>
    <scope>NUCLEOTIDE SEQUENCE [LARGE SCALE GENOMIC DNA]</scope>
    <source>
        <strain evidence="6 7">2b14</strain>
    </source>
</reference>
<keyword evidence="4 5" id="KW-0472">Membrane</keyword>
<dbReference type="EMBL" id="QMDV01000005">
    <property type="protein sequence ID" value="RAU81532.1"/>
    <property type="molecule type" value="Genomic_DNA"/>
</dbReference>
<dbReference type="PANTHER" id="PTHR37306">
    <property type="entry name" value="COLICIN V PRODUCTION PROTEIN"/>
    <property type="match status" value="1"/>
</dbReference>
<comment type="subcellular location">
    <subcellularLocation>
        <location evidence="1">Membrane</location>
        <topology evidence="1">Multi-pass membrane protein</topology>
    </subcellularLocation>
</comment>